<evidence type="ECO:0000259" key="5">
    <source>
        <dbReference type="Pfam" id="PF00296"/>
    </source>
</evidence>
<accession>A0ABN3VJN7</accession>
<evidence type="ECO:0000256" key="4">
    <source>
        <dbReference type="ARBA" id="ARBA00023033"/>
    </source>
</evidence>
<protein>
    <submittedName>
        <fullName evidence="6">LLM class flavin-dependent oxidoreductase</fullName>
    </submittedName>
</protein>
<dbReference type="InterPro" id="IPR019921">
    <property type="entry name" value="Lucif-like_OxRdtase_Rv2161c"/>
</dbReference>
<keyword evidence="2" id="KW-0288">FMN</keyword>
<comment type="caution">
    <text evidence="6">The sequence shown here is derived from an EMBL/GenBank/DDBJ whole genome shotgun (WGS) entry which is preliminary data.</text>
</comment>
<name>A0ABN3VJN7_9PSEU</name>
<keyword evidence="7" id="KW-1185">Reference proteome</keyword>
<dbReference type="EMBL" id="BAAAUX010000019">
    <property type="protein sequence ID" value="GAA2807848.1"/>
    <property type="molecule type" value="Genomic_DNA"/>
</dbReference>
<dbReference type="InterPro" id="IPR011251">
    <property type="entry name" value="Luciferase-like_dom"/>
</dbReference>
<evidence type="ECO:0000256" key="3">
    <source>
        <dbReference type="ARBA" id="ARBA00023002"/>
    </source>
</evidence>
<evidence type="ECO:0000313" key="7">
    <source>
        <dbReference type="Proteomes" id="UP001500979"/>
    </source>
</evidence>
<keyword evidence="3" id="KW-0560">Oxidoreductase</keyword>
<dbReference type="PANTHER" id="PTHR42847">
    <property type="entry name" value="ALKANESULFONATE MONOOXYGENASE"/>
    <property type="match status" value="1"/>
</dbReference>
<gene>
    <name evidence="6" type="ORF">GCM10010470_48940</name>
</gene>
<dbReference type="NCBIfam" id="TIGR03619">
    <property type="entry name" value="F420_Rv2161c"/>
    <property type="match status" value="1"/>
</dbReference>
<dbReference type="PANTHER" id="PTHR42847:SF4">
    <property type="entry name" value="ALKANESULFONATE MONOOXYGENASE-RELATED"/>
    <property type="match status" value="1"/>
</dbReference>
<evidence type="ECO:0000313" key="6">
    <source>
        <dbReference type="EMBL" id="GAA2807848.1"/>
    </source>
</evidence>
<evidence type="ECO:0000256" key="1">
    <source>
        <dbReference type="ARBA" id="ARBA00022630"/>
    </source>
</evidence>
<feature type="domain" description="Luciferase-like" evidence="5">
    <location>
        <begin position="13"/>
        <end position="224"/>
    </location>
</feature>
<dbReference type="RefSeq" id="WP_344683442.1">
    <property type="nucleotide sequence ID" value="NZ_BAAAUX010000019.1"/>
</dbReference>
<dbReference type="InterPro" id="IPR036661">
    <property type="entry name" value="Luciferase-like_sf"/>
</dbReference>
<proteinExistence type="predicted"/>
<evidence type="ECO:0000256" key="2">
    <source>
        <dbReference type="ARBA" id="ARBA00022643"/>
    </source>
</evidence>
<dbReference type="Proteomes" id="UP001500979">
    <property type="component" value="Unassembled WGS sequence"/>
</dbReference>
<dbReference type="Gene3D" id="3.20.20.30">
    <property type="entry name" value="Luciferase-like domain"/>
    <property type="match status" value="1"/>
</dbReference>
<sequence length="303" mass="33497">MKIAVNVLNFGPGATAANLRGWARFAEDTGFHAAMISDHVTVTPDVAEQYPAPFYDPFATLAWLAGITERVELGTSVVILPYRSPLQTARLMANIDHLSQGRTILGVGVGWAKQEFDALRVPFERRGAITDEYLTAIRRMWTEEVVTLDGEFVSATGVSTAPLPVRTPPVWVGGSSRAGIRRAVRLGTSWHPINARLTWLREQGLPALRAEAQAQGAPLPGFAPRTRFRITDTPLDDEKRLPCEGTLDQIRGDLREFAELGAEYLMLDTYRGKPDQLTRPEDDWRELELFAGRAFDLGAGSVR</sequence>
<dbReference type="InterPro" id="IPR050172">
    <property type="entry name" value="SsuD_RutA_monooxygenase"/>
</dbReference>
<keyword evidence="4" id="KW-0503">Monooxygenase</keyword>
<reference evidence="6 7" key="1">
    <citation type="journal article" date="2019" name="Int. J. Syst. Evol. Microbiol.">
        <title>The Global Catalogue of Microorganisms (GCM) 10K type strain sequencing project: providing services to taxonomists for standard genome sequencing and annotation.</title>
        <authorList>
            <consortium name="The Broad Institute Genomics Platform"/>
            <consortium name="The Broad Institute Genome Sequencing Center for Infectious Disease"/>
            <person name="Wu L."/>
            <person name="Ma J."/>
        </authorList>
    </citation>
    <scope>NUCLEOTIDE SEQUENCE [LARGE SCALE GENOMIC DNA]</scope>
    <source>
        <strain evidence="6 7">JCM 9383</strain>
    </source>
</reference>
<organism evidence="6 7">
    <name type="scientific">Saccharopolyspora taberi</name>
    <dbReference type="NCBI Taxonomy" id="60895"/>
    <lineage>
        <taxon>Bacteria</taxon>
        <taxon>Bacillati</taxon>
        <taxon>Actinomycetota</taxon>
        <taxon>Actinomycetes</taxon>
        <taxon>Pseudonocardiales</taxon>
        <taxon>Pseudonocardiaceae</taxon>
        <taxon>Saccharopolyspora</taxon>
    </lineage>
</organism>
<keyword evidence="1" id="KW-0285">Flavoprotein</keyword>
<dbReference type="Pfam" id="PF00296">
    <property type="entry name" value="Bac_luciferase"/>
    <property type="match status" value="1"/>
</dbReference>
<dbReference type="SUPFAM" id="SSF51679">
    <property type="entry name" value="Bacterial luciferase-like"/>
    <property type="match status" value="1"/>
</dbReference>